<dbReference type="InterPro" id="IPR013761">
    <property type="entry name" value="SAM/pointed_sf"/>
</dbReference>
<dbReference type="Pfam" id="PF00178">
    <property type="entry name" value="Ets"/>
    <property type="match status" value="1"/>
</dbReference>
<feature type="domain" description="Reelin" evidence="6">
    <location>
        <begin position="1"/>
        <end position="55"/>
    </location>
</feature>
<evidence type="ECO:0000256" key="4">
    <source>
        <dbReference type="SAM" id="MobiDB-lite"/>
    </source>
</evidence>
<dbReference type="PANTHER" id="PTHR11849">
    <property type="entry name" value="ETS"/>
    <property type="match status" value="1"/>
</dbReference>
<dbReference type="PROSITE" id="PS00346">
    <property type="entry name" value="ETS_DOMAIN_2"/>
    <property type="match status" value="1"/>
</dbReference>
<dbReference type="InterPro" id="IPR002861">
    <property type="entry name" value="Reeler_dom"/>
</dbReference>
<dbReference type="InterPro" id="IPR003118">
    <property type="entry name" value="Pointed_dom"/>
</dbReference>
<evidence type="ECO:0000259" key="5">
    <source>
        <dbReference type="PROSITE" id="PS50061"/>
    </source>
</evidence>
<organism evidence="8 9">
    <name type="scientific">Mya arenaria</name>
    <name type="common">Soft-shell clam</name>
    <dbReference type="NCBI Taxonomy" id="6604"/>
    <lineage>
        <taxon>Eukaryota</taxon>
        <taxon>Metazoa</taxon>
        <taxon>Spiralia</taxon>
        <taxon>Lophotrochozoa</taxon>
        <taxon>Mollusca</taxon>
        <taxon>Bivalvia</taxon>
        <taxon>Autobranchia</taxon>
        <taxon>Heteroconchia</taxon>
        <taxon>Euheterodonta</taxon>
        <taxon>Imparidentia</taxon>
        <taxon>Neoheterodontei</taxon>
        <taxon>Myida</taxon>
        <taxon>Myoidea</taxon>
        <taxon>Myidae</taxon>
        <taxon>Mya</taxon>
    </lineage>
</organism>
<protein>
    <submittedName>
        <fullName evidence="8">ELF5-like protein</fullName>
    </submittedName>
</protein>
<evidence type="ECO:0000259" key="6">
    <source>
        <dbReference type="PROSITE" id="PS51019"/>
    </source>
</evidence>
<proteinExistence type="inferred from homology"/>
<dbReference type="Proteomes" id="UP001164746">
    <property type="component" value="Chromosome 4"/>
</dbReference>
<dbReference type="Pfam" id="PF02198">
    <property type="entry name" value="SAM_PNT"/>
    <property type="match status" value="1"/>
</dbReference>
<dbReference type="InterPro" id="IPR000418">
    <property type="entry name" value="Ets_dom"/>
</dbReference>
<feature type="compositionally biased region" description="Polar residues" evidence="4">
    <location>
        <begin position="305"/>
        <end position="314"/>
    </location>
</feature>
<dbReference type="PANTHER" id="PTHR11849:SF201">
    <property type="entry name" value="ETS DNA-BINDING PROTEIN POKKURI"/>
    <property type="match status" value="1"/>
</dbReference>
<dbReference type="InterPro" id="IPR036388">
    <property type="entry name" value="WH-like_DNA-bd_sf"/>
</dbReference>
<evidence type="ECO:0000313" key="9">
    <source>
        <dbReference type="Proteomes" id="UP001164746"/>
    </source>
</evidence>
<dbReference type="SUPFAM" id="SSF47769">
    <property type="entry name" value="SAM/Pointed domain"/>
    <property type="match status" value="1"/>
</dbReference>
<comment type="subcellular location">
    <subcellularLocation>
        <location evidence="3">Nucleus</location>
    </subcellularLocation>
</comment>
<feature type="region of interest" description="Disordered" evidence="4">
    <location>
        <begin position="240"/>
        <end position="348"/>
    </location>
</feature>
<evidence type="ECO:0000256" key="3">
    <source>
        <dbReference type="RuleBase" id="RU004019"/>
    </source>
</evidence>
<feature type="compositionally biased region" description="Basic and acidic residues" evidence="4">
    <location>
        <begin position="335"/>
        <end position="348"/>
    </location>
</feature>
<feature type="compositionally biased region" description="Basic and acidic residues" evidence="4">
    <location>
        <begin position="258"/>
        <end position="269"/>
    </location>
</feature>
<dbReference type="PROSITE" id="PS51019">
    <property type="entry name" value="REELIN"/>
    <property type="match status" value="1"/>
</dbReference>
<dbReference type="SMART" id="SM00413">
    <property type="entry name" value="ETS"/>
    <property type="match status" value="1"/>
</dbReference>
<dbReference type="Gene3D" id="1.10.10.10">
    <property type="entry name" value="Winged helix-like DNA-binding domain superfamily/Winged helix DNA-binding domain"/>
    <property type="match status" value="1"/>
</dbReference>
<sequence length="484" mass="54254">MAVSTPWTSPAAPNTSVTVHPASLAKHPQIWSKSEVAVWLRWCTEEYSIEPVPPEHFDLNGKALCLLTKADFVERVPKNGDVLYNSLMKLTSKHHTDSVGANVLILPQSSASLQQSSLTAGCSTKNFVPIRPHPHPLLHAPTPLTGSFNDSVIYQRGYQLDPLVRLEQSSGLADLWGQQKNRTNMTYEKLSRALRYYYRMNIIKKVPGKRLTYRFLQSPSKIQKGQRGAKPQYRLQMEFSGTDRGEVPAQSSAPASIKTDRADSSDVSEHSSLSWPEEVRDESDIEAETADTVETVTRENGGSPECSNGTNRGNGSRFEDVTENEPKSQTSTLLPERRNAESVRHESFKTLSPSIEHNRNRLLMAGHTGRSSPYQKDIISISPFHQNGPQLLFTNNAFEAYTDKISQIQQRQSPLYHGASTYPYRTETHHEHMRQPFSYNNMLTRTRFGLGRAPSLDSATSCLCAPKPVHRTNRTRGSFNAISF</sequence>
<feature type="domain" description="ETS" evidence="5">
    <location>
        <begin position="165"/>
        <end position="216"/>
    </location>
</feature>
<gene>
    <name evidence="8" type="ORF">MAR_008743</name>
</gene>
<feature type="compositionally biased region" description="Acidic residues" evidence="4">
    <location>
        <begin position="279"/>
        <end position="291"/>
    </location>
</feature>
<feature type="compositionally biased region" description="Basic and acidic residues" evidence="4">
    <location>
        <begin position="317"/>
        <end position="326"/>
    </location>
</feature>
<keyword evidence="3" id="KW-0539">Nucleus</keyword>
<evidence type="ECO:0000256" key="1">
    <source>
        <dbReference type="ARBA" id="ARBA00005562"/>
    </source>
</evidence>
<evidence type="ECO:0000256" key="2">
    <source>
        <dbReference type="ARBA" id="ARBA00023125"/>
    </source>
</evidence>
<dbReference type="SMART" id="SM00251">
    <property type="entry name" value="SAM_PNT"/>
    <property type="match status" value="1"/>
</dbReference>
<feature type="domain" description="PNT" evidence="7">
    <location>
        <begin position="10"/>
        <end position="94"/>
    </location>
</feature>
<keyword evidence="2 3" id="KW-0238">DNA-binding</keyword>
<dbReference type="PRINTS" id="PR00454">
    <property type="entry name" value="ETSDOMAIN"/>
</dbReference>
<evidence type="ECO:0000313" key="8">
    <source>
        <dbReference type="EMBL" id="WAR02185.1"/>
    </source>
</evidence>
<dbReference type="PROSITE" id="PS50061">
    <property type="entry name" value="ETS_DOMAIN_3"/>
    <property type="match status" value="1"/>
</dbReference>
<comment type="similarity">
    <text evidence="1 3">Belongs to the ETS family.</text>
</comment>
<reference evidence="8" key="1">
    <citation type="submission" date="2022-11" db="EMBL/GenBank/DDBJ databases">
        <title>Centuries of genome instability and evolution in soft-shell clam transmissible cancer (bioRxiv).</title>
        <authorList>
            <person name="Hart S.F.M."/>
            <person name="Yonemitsu M.A."/>
            <person name="Giersch R.M."/>
            <person name="Beal B.F."/>
            <person name="Arriagada G."/>
            <person name="Davis B.W."/>
            <person name="Ostrander E.A."/>
            <person name="Goff S.P."/>
            <person name="Metzger M.J."/>
        </authorList>
    </citation>
    <scope>NUCLEOTIDE SEQUENCE</scope>
    <source>
        <strain evidence="8">MELC-2E11</strain>
        <tissue evidence="8">Siphon/mantle</tissue>
    </source>
</reference>
<dbReference type="Gene3D" id="1.10.150.50">
    <property type="entry name" value="Transcription Factor, Ets-1"/>
    <property type="match status" value="1"/>
</dbReference>
<keyword evidence="9" id="KW-1185">Reference proteome</keyword>
<dbReference type="EMBL" id="CP111015">
    <property type="protein sequence ID" value="WAR02185.1"/>
    <property type="molecule type" value="Genomic_DNA"/>
</dbReference>
<dbReference type="InterPro" id="IPR036390">
    <property type="entry name" value="WH_DNA-bd_sf"/>
</dbReference>
<accession>A0ABY7DZS2</accession>
<name>A0ABY7DZS2_MYAAR</name>
<dbReference type="PROSITE" id="PS51433">
    <property type="entry name" value="PNT"/>
    <property type="match status" value="1"/>
</dbReference>
<dbReference type="SUPFAM" id="SSF46785">
    <property type="entry name" value="Winged helix' DNA-binding domain"/>
    <property type="match status" value="1"/>
</dbReference>
<dbReference type="InterPro" id="IPR046328">
    <property type="entry name" value="ETS_fam"/>
</dbReference>
<evidence type="ECO:0000259" key="7">
    <source>
        <dbReference type="PROSITE" id="PS51433"/>
    </source>
</evidence>